<accession>H8GQJ1</accession>
<reference evidence="2 3" key="1">
    <citation type="journal article" date="2013" name="Genome Announc.">
        <title>Genome Sequence of the Obligate Gammaproteobacterial Methanotroph Methylomicrobium album Strain BG8.</title>
        <authorList>
            <person name="Kits K.D."/>
            <person name="Kalyuzhnaya M.G."/>
            <person name="Klotz M.G."/>
            <person name="Jetten M.S."/>
            <person name="Op den Camp H.J."/>
            <person name="Vuilleumier S."/>
            <person name="Bringel F."/>
            <person name="Dispirito A.A."/>
            <person name="Murrell J.C."/>
            <person name="Bruce D."/>
            <person name="Cheng J.F."/>
            <person name="Copeland A."/>
            <person name="Goodwin L."/>
            <person name="Hauser L."/>
            <person name="Lajus A."/>
            <person name="Land M.L."/>
            <person name="Lapidus A."/>
            <person name="Lucas S."/>
            <person name="Medigue C."/>
            <person name="Pitluck S."/>
            <person name="Woyke T."/>
            <person name="Zeytun A."/>
            <person name="Stein L.Y."/>
        </authorList>
    </citation>
    <scope>NUCLEOTIDE SEQUENCE [LARGE SCALE GENOMIC DNA]</scope>
    <source>
        <strain evidence="2 3">BG8</strain>
    </source>
</reference>
<dbReference type="EMBL" id="CM001475">
    <property type="protein sequence ID" value="EIC29818.1"/>
    <property type="molecule type" value="Genomic_DNA"/>
</dbReference>
<feature type="region of interest" description="Disordered" evidence="1">
    <location>
        <begin position="42"/>
        <end position="77"/>
    </location>
</feature>
<dbReference type="HOGENOM" id="CLU_1676949_0_0_6"/>
<feature type="compositionally biased region" description="Basic residues" evidence="1">
    <location>
        <begin position="56"/>
        <end position="67"/>
    </location>
</feature>
<protein>
    <submittedName>
        <fullName evidence="2">Uncharacterized protein</fullName>
    </submittedName>
</protein>
<dbReference type="AlphaFoldDB" id="H8GQJ1"/>
<proteinExistence type="predicted"/>
<dbReference type="eggNOG" id="ENOG5033JDX">
    <property type="taxonomic scope" value="Bacteria"/>
</dbReference>
<gene>
    <name evidence="2" type="ORF">Metal_2059</name>
</gene>
<organism evidence="2 3">
    <name type="scientific">Methylomicrobium album BG8</name>
    <dbReference type="NCBI Taxonomy" id="686340"/>
    <lineage>
        <taxon>Bacteria</taxon>
        <taxon>Pseudomonadati</taxon>
        <taxon>Pseudomonadota</taxon>
        <taxon>Gammaproteobacteria</taxon>
        <taxon>Methylococcales</taxon>
        <taxon>Methylococcaceae</taxon>
        <taxon>Methylomicrobium</taxon>
    </lineage>
</organism>
<name>H8GQJ1_METAL</name>
<evidence type="ECO:0000256" key="1">
    <source>
        <dbReference type="SAM" id="MobiDB-lite"/>
    </source>
</evidence>
<keyword evidence="3" id="KW-1185">Reference proteome</keyword>
<sequence>MIENIEEVKNQLKELSEVINSFTSEAVQLRIIDLVFNAQQKKAPDITAQEPEHIPPRPKRKRIKSKVRSLSTDRAANGEGPVSILTKLAESAFFEQPQSIRSIIEYCEVNFAKKIRQSDISGKLAKMVREGILKREKNAEGQYEYSKP</sequence>
<evidence type="ECO:0000313" key="3">
    <source>
        <dbReference type="Proteomes" id="UP000005090"/>
    </source>
</evidence>
<evidence type="ECO:0000313" key="2">
    <source>
        <dbReference type="EMBL" id="EIC29818.1"/>
    </source>
</evidence>
<dbReference type="Proteomes" id="UP000005090">
    <property type="component" value="Chromosome"/>
</dbReference>